<reference evidence="1 2" key="1">
    <citation type="submission" date="2012-02" db="EMBL/GenBank/DDBJ databases">
        <title>The Genome Sequence of Bacteroides dorei CL03T12C01.</title>
        <authorList>
            <consortium name="The Broad Institute Genome Sequencing Platform"/>
            <person name="Earl A."/>
            <person name="Ward D."/>
            <person name="Feldgarden M."/>
            <person name="Gevers D."/>
            <person name="Zitomersky N.L."/>
            <person name="Coyne M.J."/>
            <person name="Comstock L.E."/>
            <person name="Young S.K."/>
            <person name="Zeng Q."/>
            <person name="Gargeya S."/>
            <person name="Fitzgerald M."/>
            <person name="Haas B."/>
            <person name="Abouelleil A."/>
            <person name="Alvarado L."/>
            <person name="Arachchi H.M."/>
            <person name="Berlin A."/>
            <person name="Chapman S.B."/>
            <person name="Gearin G."/>
            <person name="Goldberg J."/>
            <person name="Griggs A."/>
            <person name="Gujja S."/>
            <person name="Hansen M."/>
            <person name="Heiman D."/>
            <person name="Howarth C."/>
            <person name="Larimer J."/>
            <person name="Lui A."/>
            <person name="MacDonald P.J.P."/>
            <person name="McCowen C."/>
            <person name="Montmayeur A."/>
            <person name="Murphy C."/>
            <person name="Neiman D."/>
            <person name="Pearson M."/>
            <person name="Priest M."/>
            <person name="Roberts A."/>
            <person name="Saif S."/>
            <person name="Shea T."/>
            <person name="Sisk P."/>
            <person name="Stolte C."/>
            <person name="Sykes S."/>
            <person name="Wortman J."/>
            <person name="Nusbaum C."/>
            <person name="Birren B."/>
        </authorList>
    </citation>
    <scope>NUCLEOTIDE SEQUENCE [LARGE SCALE GENOMIC DNA]</scope>
    <source>
        <strain evidence="1 2">CL03T12C01</strain>
    </source>
</reference>
<dbReference type="HOGENOM" id="CLU_899108_0_0_10"/>
<dbReference type="CDD" id="cd04647">
    <property type="entry name" value="LbH_MAT_like"/>
    <property type="match status" value="1"/>
</dbReference>
<protein>
    <recommendedName>
        <fullName evidence="3">Acyltransferase</fullName>
    </recommendedName>
</protein>
<dbReference type="InterPro" id="IPR011004">
    <property type="entry name" value="Trimer_LpxA-like_sf"/>
</dbReference>
<comment type="caution">
    <text evidence="1">The sequence shown here is derived from an EMBL/GenBank/DDBJ whole genome shotgun (WGS) entry which is preliminary data.</text>
</comment>
<dbReference type="Gene3D" id="2.160.10.10">
    <property type="entry name" value="Hexapeptide repeat proteins"/>
    <property type="match status" value="1"/>
</dbReference>
<sequence length="309" mass="35252">MADPWLDKYKNEKLGKTLFLVNTEKGQCIFEALSQLNLIESHPSDYNTYAIAQRPNIQKELKTKTTQTNIKYITSLIERPIYHKWATANLSNMRKHIILTRLIKKSILKSIFQKMTNLLRKISNYLQRNKYKKVLGRCDNNVNISRQAIIHNPQCIYIDKNVGIGDGVYLGPVIEYADIPYNPKIIIGEGTWIGNHCSLAAINKIKIGKNVLFAGYVHITDHSHGYEDIDRHIALQPLTSKGPIIIEDDCWLGFSCEILSGVHIGKHSIIAARAVVTKDVPPYSIVAGNPAHIIKQYNFKSQQWERYNK</sequence>
<dbReference type="PANTHER" id="PTHR23416:SF78">
    <property type="entry name" value="LIPOPOLYSACCHARIDE BIOSYNTHESIS O-ACETYL TRANSFERASE WBBJ-RELATED"/>
    <property type="match status" value="1"/>
</dbReference>
<dbReference type="Proteomes" id="UP000004019">
    <property type="component" value="Unassembled WGS sequence"/>
</dbReference>
<dbReference type="InterPro" id="IPR051159">
    <property type="entry name" value="Hexapeptide_acetyltransf"/>
</dbReference>
<evidence type="ECO:0000313" key="1">
    <source>
        <dbReference type="EMBL" id="EIY40663.1"/>
    </source>
</evidence>
<gene>
    <name evidence="1" type="ORF">HMPREF1065_00909</name>
</gene>
<evidence type="ECO:0000313" key="2">
    <source>
        <dbReference type="Proteomes" id="UP000004019"/>
    </source>
</evidence>
<evidence type="ECO:0008006" key="3">
    <source>
        <dbReference type="Google" id="ProtNLM"/>
    </source>
</evidence>
<proteinExistence type="predicted"/>
<dbReference type="PANTHER" id="PTHR23416">
    <property type="entry name" value="SIALIC ACID SYNTHASE-RELATED"/>
    <property type="match status" value="1"/>
</dbReference>
<dbReference type="SUPFAM" id="SSF51161">
    <property type="entry name" value="Trimeric LpxA-like enzymes"/>
    <property type="match status" value="1"/>
</dbReference>
<dbReference type="InterPro" id="IPR001451">
    <property type="entry name" value="Hexapep"/>
</dbReference>
<accession>I9REI1</accession>
<dbReference type="Pfam" id="PF00132">
    <property type="entry name" value="Hexapep"/>
    <property type="match status" value="1"/>
</dbReference>
<organism evidence="1 2">
    <name type="scientific">Phocaeicola dorei CL03T12C01</name>
    <dbReference type="NCBI Taxonomy" id="997877"/>
    <lineage>
        <taxon>Bacteria</taxon>
        <taxon>Pseudomonadati</taxon>
        <taxon>Bacteroidota</taxon>
        <taxon>Bacteroidia</taxon>
        <taxon>Bacteroidales</taxon>
        <taxon>Bacteroidaceae</taxon>
        <taxon>Phocaeicola</taxon>
    </lineage>
</organism>
<dbReference type="AlphaFoldDB" id="I9REI1"/>
<dbReference type="EMBL" id="AGXI01000004">
    <property type="protein sequence ID" value="EIY40663.1"/>
    <property type="molecule type" value="Genomic_DNA"/>
</dbReference>
<dbReference type="PATRIC" id="fig|997877.3.peg.947"/>
<name>I9REI1_9BACT</name>